<dbReference type="EMBL" id="CP002042">
    <property type="protein sequence ID" value="ADH62451.1"/>
    <property type="molecule type" value="Genomic_DNA"/>
</dbReference>
<keyword evidence="3" id="KW-1185">Reference proteome</keyword>
<feature type="chain" id="PRO_5003093127" evidence="1">
    <location>
        <begin position="23"/>
        <end position="411"/>
    </location>
</feature>
<gene>
    <name evidence="2" type="ordered locus">Mesil_0518</name>
</gene>
<evidence type="ECO:0000313" key="3">
    <source>
        <dbReference type="Proteomes" id="UP000001916"/>
    </source>
</evidence>
<organism evidence="2 3">
    <name type="scientific">Allomeiothermus silvanus (strain ATCC 700542 / DSM 9946 / NBRC 106475 / NCIMB 13440 / VI-R2)</name>
    <name type="common">Thermus silvanus</name>
    <dbReference type="NCBI Taxonomy" id="526227"/>
    <lineage>
        <taxon>Bacteria</taxon>
        <taxon>Thermotogati</taxon>
        <taxon>Deinococcota</taxon>
        <taxon>Deinococci</taxon>
        <taxon>Thermales</taxon>
        <taxon>Thermaceae</taxon>
        <taxon>Allomeiothermus</taxon>
    </lineage>
</organism>
<dbReference type="Proteomes" id="UP000001916">
    <property type="component" value="Chromosome"/>
</dbReference>
<keyword evidence="1" id="KW-0732">Signal</keyword>
<name>D7BA17_ALLS1</name>
<accession>D7BA17</accession>
<evidence type="ECO:0000256" key="1">
    <source>
        <dbReference type="SAM" id="SignalP"/>
    </source>
</evidence>
<dbReference type="AlphaFoldDB" id="D7BA17"/>
<dbReference type="eggNOG" id="ENOG503494P">
    <property type="taxonomic scope" value="Bacteria"/>
</dbReference>
<reference evidence="2 3" key="1">
    <citation type="journal article" date="2010" name="Stand. Genomic Sci.">
        <title>Complete genome sequence of Meiothermus silvanus type strain (VI-R2).</title>
        <authorList>
            <person name="Sikorski J."/>
            <person name="Tindall B.J."/>
            <person name="Lowry S."/>
            <person name="Lucas S."/>
            <person name="Nolan M."/>
            <person name="Copeland A."/>
            <person name="Glavina Del Rio T."/>
            <person name="Tice H."/>
            <person name="Cheng J.F."/>
            <person name="Han C."/>
            <person name="Pitluck S."/>
            <person name="Liolios K."/>
            <person name="Ivanova N."/>
            <person name="Mavromatis K."/>
            <person name="Mikhailova N."/>
            <person name="Pati A."/>
            <person name="Goodwin L."/>
            <person name="Chen A."/>
            <person name="Palaniappan K."/>
            <person name="Land M."/>
            <person name="Hauser L."/>
            <person name="Chang Y.J."/>
            <person name="Jeffries C.D."/>
            <person name="Rohde M."/>
            <person name="Goker M."/>
            <person name="Woyke T."/>
            <person name="Bristow J."/>
            <person name="Eisen J.A."/>
            <person name="Markowitz V."/>
            <person name="Hugenholtz P."/>
            <person name="Kyrpides N.C."/>
            <person name="Klenk H.P."/>
            <person name="Lapidus A."/>
        </authorList>
    </citation>
    <scope>NUCLEOTIDE SEQUENCE [LARGE SCALE GENOMIC DNA]</scope>
    <source>
        <strain evidence="3">ATCC 700542 / DSM 9946 / VI-R2</strain>
    </source>
</reference>
<dbReference type="KEGG" id="msv:Mesil_0518"/>
<dbReference type="RefSeq" id="WP_013157057.1">
    <property type="nucleotide sequence ID" value="NC_014212.1"/>
</dbReference>
<sequence>MRWAVGVFLLGLAAAQVSPAGATLPTSGSLSDLSGLRSVLNAPGELHLVVPQITPWALRLREWRTAGPTTFYIPQSEARKYCGSTLPIRVLPGGVKEPVGFIVGQGGTLEGIALRGLGLIYDPGWAENDRIALWMGLSGPRTGRAWVEGSWTGSLTARVEFQVTERYLGDPVTTSYLFNHPWDGRIGDVRVQGYDPYRIYGGEPLALVEPSGTARGDCTLRSRTALVEVGVDTARTSRYTGALGNNHTFSFDPGTGVETFRSVEYAADCGWFGCGWRGYYIYDLQGRYRGSGSGTQCGWSWCTEASIYPRLFETRKTQEEVTARIRPWLERTVWQPQGTFPVEPGGIVRVNGAVYQIPGLEGYGRRPQGVGLEWMRGEPFVSYLARATGIMGGEVYRGQVVSLQEYCTNIR</sequence>
<proteinExistence type="predicted"/>
<dbReference type="STRING" id="526227.Mesil_0518"/>
<protein>
    <submittedName>
        <fullName evidence="2">Uncharacterized protein</fullName>
    </submittedName>
</protein>
<evidence type="ECO:0000313" key="2">
    <source>
        <dbReference type="EMBL" id="ADH62451.1"/>
    </source>
</evidence>
<dbReference type="HOGENOM" id="CLU_681154_0_0_0"/>
<feature type="signal peptide" evidence="1">
    <location>
        <begin position="1"/>
        <end position="22"/>
    </location>
</feature>
<dbReference type="OrthoDB" id="24270at2"/>